<keyword evidence="1" id="KW-1133">Transmembrane helix</keyword>
<accession>A0A832V4D5</accession>
<evidence type="ECO:0000256" key="1">
    <source>
        <dbReference type="SAM" id="Phobius"/>
    </source>
</evidence>
<keyword evidence="1" id="KW-0472">Membrane</keyword>
<evidence type="ECO:0000313" key="2">
    <source>
        <dbReference type="EMBL" id="HIK00717.1"/>
    </source>
</evidence>
<organism evidence="2 3">
    <name type="scientific">Candidatus Naiadarchaeum limnaeum</name>
    <dbReference type="NCBI Taxonomy" id="2756139"/>
    <lineage>
        <taxon>Archaea</taxon>
        <taxon>Candidatus Undinarchaeota</taxon>
        <taxon>Candidatus Undinarchaeia</taxon>
        <taxon>Candidatus Naiadarchaeales</taxon>
        <taxon>Candidatus Naiadarchaeaceae</taxon>
        <taxon>Candidatus Naiadarchaeum</taxon>
    </lineage>
</organism>
<sequence length="95" mass="9835">MPHTLLAQIAQFVGHGIPLFLLTFGIMYLVLGFVIKPMGYGALVIPIAVLAVAAALAWFVVSGATFGGFVWIAPDVLAVVGVGIVLLVLGRVFAG</sequence>
<comment type="caution">
    <text evidence="2">The sequence shown here is derived from an EMBL/GenBank/DDBJ whole genome shotgun (WGS) entry which is preliminary data.</text>
</comment>
<feature type="transmembrane region" description="Helical" evidence="1">
    <location>
        <begin position="12"/>
        <end position="35"/>
    </location>
</feature>
<protein>
    <submittedName>
        <fullName evidence="2">Uncharacterized protein</fullName>
    </submittedName>
</protein>
<dbReference type="EMBL" id="DVAB01000035">
    <property type="protein sequence ID" value="HIK00717.1"/>
    <property type="molecule type" value="Genomic_DNA"/>
</dbReference>
<evidence type="ECO:0000313" key="3">
    <source>
        <dbReference type="Proteomes" id="UP000646946"/>
    </source>
</evidence>
<keyword evidence="3" id="KW-1185">Reference proteome</keyword>
<feature type="transmembrane region" description="Helical" evidence="1">
    <location>
        <begin position="66"/>
        <end position="89"/>
    </location>
</feature>
<dbReference type="Proteomes" id="UP000646946">
    <property type="component" value="Unassembled WGS sequence"/>
</dbReference>
<name>A0A832V4D5_9ARCH</name>
<proteinExistence type="predicted"/>
<reference evidence="2 3" key="1">
    <citation type="journal article" name="Nat. Commun.">
        <title>Undinarchaeota illuminate DPANN phylogeny and the impact of gene transfer on archaeal evolution.</title>
        <authorList>
            <person name="Dombrowski N."/>
            <person name="Williams T.A."/>
            <person name="Sun J."/>
            <person name="Woodcroft B.J."/>
            <person name="Lee J.H."/>
            <person name="Minh B.Q."/>
            <person name="Rinke C."/>
            <person name="Spang A."/>
        </authorList>
    </citation>
    <scope>NUCLEOTIDE SEQUENCE [LARGE SCALE GENOMIC DNA]</scope>
    <source>
        <strain evidence="2">MAG_bin1129</strain>
    </source>
</reference>
<keyword evidence="1" id="KW-0812">Transmembrane</keyword>
<dbReference type="AlphaFoldDB" id="A0A832V4D5"/>
<gene>
    <name evidence="2" type="ORF">H1016_04205</name>
</gene>
<feature type="transmembrane region" description="Helical" evidence="1">
    <location>
        <begin position="42"/>
        <end position="60"/>
    </location>
</feature>